<dbReference type="STRING" id="617002.SAMN05660653_02224"/>
<accession>A0A1G6DK98</accession>
<dbReference type="PANTHER" id="PTHR39327">
    <property type="match status" value="1"/>
</dbReference>
<reference evidence="1 2" key="1">
    <citation type="submission" date="2016-10" db="EMBL/GenBank/DDBJ databases">
        <authorList>
            <person name="de Groot N.N."/>
        </authorList>
    </citation>
    <scope>NUCLEOTIDE SEQUENCE [LARGE SCALE GENOMIC DNA]</scope>
    <source>
        <strain evidence="1 2">ASO4-2</strain>
    </source>
</reference>
<proteinExistence type="predicted"/>
<dbReference type="OrthoDB" id="5401788at2"/>
<dbReference type="PANTHER" id="PTHR39327:SF1">
    <property type="entry name" value="BLR5470 PROTEIN"/>
    <property type="match status" value="1"/>
</dbReference>
<dbReference type="Gene3D" id="3.10.620.30">
    <property type="match status" value="1"/>
</dbReference>
<gene>
    <name evidence="1" type="ORF">SAMN05660653_02224</name>
</gene>
<dbReference type="InterPro" id="IPR010319">
    <property type="entry name" value="Transglutaminase-like_Cys_pept"/>
</dbReference>
<organism evidence="1 2">
    <name type="scientific">Desulfonatronum thiosulfatophilum</name>
    <dbReference type="NCBI Taxonomy" id="617002"/>
    <lineage>
        <taxon>Bacteria</taxon>
        <taxon>Pseudomonadati</taxon>
        <taxon>Thermodesulfobacteriota</taxon>
        <taxon>Desulfovibrionia</taxon>
        <taxon>Desulfovibrionales</taxon>
        <taxon>Desulfonatronaceae</taxon>
        <taxon>Desulfonatronum</taxon>
    </lineage>
</organism>
<dbReference type="SUPFAM" id="SSF54001">
    <property type="entry name" value="Cysteine proteinases"/>
    <property type="match status" value="1"/>
</dbReference>
<dbReference type="InterPro" id="IPR038765">
    <property type="entry name" value="Papain-like_cys_pep_sf"/>
</dbReference>
<sequence length="221" mass="25929">MIRHYYRAWLLTALIVTMVFASVSAGEDFRINRDYLEQAEIKYGEGAVLRLLEWEEMIRTTDRNKTDLKKLEKVNQFFNTRIMYATDIEIWGVEDYWATPFEFLSRNAGDCEDFAIAKYFTLKAIGVKEERLNILYVKALQYGIAHMVLAYYETPEAEPLILDNYMDSILLASKRRDILPVFGFNASGLWSSRQRAQGNLSGRSDRLRPWQDLQAKMHKDW</sequence>
<protein>
    <submittedName>
        <fullName evidence="1">Transglutaminase-like cysteine proteinase BTLCP</fullName>
    </submittedName>
</protein>
<dbReference type="EMBL" id="FMXO01000012">
    <property type="protein sequence ID" value="SDB45583.1"/>
    <property type="molecule type" value="Genomic_DNA"/>
</dbReference>
<name>A0A1G6DK98_9BACT</name>
<evidence type="ECO:0000313" key="2">
    <source>
        <dbReference type="Proteomes" id="UP000198771"/>
    </source>
</evidence>
<dbReference type="Pfam" id="PF06035">
    <property type="entry name" value="Peptidase_C93"/>
    <property type="match status" value="1"/>
</dbReference>
<keyword evidence="2" id="KW-1185">Reference proteome</keyword>
<dbReference type="Proteomes" id="UP000198771">
    <property type="component" value="Unassembled WGS sequence"/>
</dbReference>
<dbReference type="AlphaFoldDB" id="A0A1G6DK98"/>
<evidence type="ECO:0000313" key="1">
    <source>
        <dbReference type="EMBL" id="SDB45583.1"/>
    </source>
</evidence>